<proteinExistence type="predicted"/>
<organism evidence="1 2">
    <name type="scientific">Halogeometricum borinquense</name>
    <dbReference type="NCBI Taxonomy" id="60847"/>
    <lineage>
        <taxon>Archaea</taxon>
        <taxon>Methanobacteriati</taxon>
        <taxon>Methanobacteriota</taxon>
        <taxon>Stenosarchaea group</taxon>
        <taxon>Halobacteria</taxon>
        <taxon>Halobacteriales</taxon>
        <taxon>Haloferacaceae</taxon>
        <taxon>Halogeometricum</taxon>
    </lineage>
</organism>
<dbReference type="EMBL" id="CP048739">
    <property type="protein sequence ID" value="QIB75214.1"/>
    <property type="molecule type" value="Genomic_DNA"/>
</dbReference>
<sequence length="139" mass="16198">MKFLIYLFVGLVLGVVIGLQTDSEEVEEKLYQLMRSIHVKTIKRYGEHVATYKAVPLTEERSFLNQLLQNGIFESKKSIKVYRHGDWFMEEVPMGDNTEYSLIRANHVTEVLPVEIEDEDIELHTDDEEIQSEVLAQRI</sequence>
<dbReference type="RefSeq" id="WP_163487005.1">
    <property type="nucleotide sequence ID" value="NZ_CP048739.1"/>
</dbReference>
<dbReference type="AlphaFoldDB" id="A0A6C0UI20"/>
<dbReference type="GeneID" id="44080441"/>
<evidence type="ECO:0000313" key="1">
    <source>
        <dbReference type="EMBL" id="QIB75214.1"/>
    </source>
</evidence>
<gene>
    <name evidence="1" type="ORF">G3I44_13530</name>
</gene>
<protein>
    <submittedName>
        <fullName evidence="1">Uncharacterized protein</fullName>
    </submittedName>
</protein>
<name>A0A6C0UI20_9EURY</name>
<reference evidence="1 2" key="1">
    <citation type="submission" date="2020-02" db="EMBL/GenBank/DDBJ databases">
        <title>Whole genome sequence of Halogeometricum borinquense strain wsp4.</title>
        <authorList>
            <person name="Verma D.K."/>
            <person name="Gopal K."/>
            <person name="Prasad E.S."/>
        </authorList>
    </citation>
    <scope>NUCLEOTIDE SEQUENCE [LARGE SCALE GENOMIC DNA]</scope>
    <source>
        <strain evidence="2">wsp4</strain>
    </source>
</reference>
<evidence type="ECO:0000313" key="2">
    <source>
        <dbReference type="Proteomes" id="UP000465846"/>
    </source>
</evidence>
<dbReference type="Proteomes" id="UP000465846">
    <property type="component" value="Chromosome"/>
</dbReference>
<accession>A0A6C0UI20</accession>